<evidence type="ECO:0000313" key="2">
    <source>
        <dbReference type="Proteomes" id="UP001501231"/>
    </source>
</evidence>
<protein>
    <recommendedName>
        <fullName evidence="3">XRE family transcriptional regulator</fullName>
    </recommendedName>
</protein>
<keyword evidence="2" id="KW-1185">Reference proteome</keyword>
<name>A0ABN3K691_9ACTN</name>
<evidence type="ECO:0000313" key="1">
    <source>
        <dbReference type="EMBL" id="GAA2450613.1"/>
    </source>
</evidence>
<comment type="caution">
    <text evidence="1">The sequence shown here is derived from an EMBL/GenBank/DDBJ whole genome shotgun (WGS) entry which is preliminary data.</text>
</comment>
<dbReference type="InterPro" id="IPR011990">
    <property type="entry name" value="TPR-like_helical_dom_sf"/>
</dbReference>
<gene>
    <name evidence="1" type="ORF">GCM10010191_80750</name>
</gene>
<dbReference type="SUPFAM" id="SSF48452">
    <property type="entry name" value="TPR-like"/>
    <property type="match status" value="1"/>
</dbReference>
<accession>A0ABN3K691</accession>
<evidence type="ECO:0008006" key="3">
    <source>
        <dbReference type="Google" id="ProtNLM"/>
    </source>
</evidence>
<dbReference type="EMBL" id="BAAARW010000038">
    <property type="protein sequence ID" value="GAA2450613.1"/>
    <property type="molecule type" value="Genomic_DNA"/>
</dbReference>
<dbReference type="Proteomes" id="UP001501231">
    <property type="component" value="Unassembled WGS sequence"/>
</dbReference>
<reference evidence="1 2" key="1">
    <citation type="journal article" date="2019" name="Int. J. Syst. Evol. Microbiol.">
        <title>The Global Catalogue of Microorganisms (GCM) 10K type strain sequencing project: providing services to taxonomists for standard genome sequencing and annotation.</title>
        <authorList>
            <consortium name="The Broad Institute Genomics Platform"/>
            <consortium name="The Broad Institute Genome Sequencing Center for Infectious Disease"/>
            <person name="Wu L."/>
            <person name="Ma J."/>
        </authorList>
    </citation>
    <scope>NUCLEOTIDE SEQUENCE [LARGE SCALE GENOMIC DNA]</scope>
    <source>
        <strain evidence="1 2">JCM 3325</strain>
    </source>
</reference>
<sequence>MELAEKIRLLRKRKIWSQRFLVKEMRDVATPSERAQLSSIDSMTRRVRAHQRGEPVGTVYAELYRRLLAKYSEVFESPLVASTEDLVDPLVLAWTVGRLNQRVDRRTLLQLAAVAVAGPAALEPAERLMRALTGPNRPDSETVKHLEDRTRGLHRLEEHWPAKKLYPSLLIHIGEISALLETNRSEELRQRLAVTAAESAVLASWFAWELGDGARAEEQARLVGIAAKQADDVASAACMTGYQTYMTGGNHRVGVNLASTAVDRLGDGDPATRAWLLARKGEESALLGDKRGALAAIREAEEVYEGANINVRPWTCFLDRARFASMTLSVYSRIGEEERAMEASDRVAASMGPNTEIKKLCVVQADMALAHFRLGDVSEAVRYARSSLEATTAMAAPLGWGRLDHVVGELSGSKAQSAGQFRIEYAATRPKTEPPSLL</sequence>
<proteinExistence type="predicted"/>
<organism evidence="1 2">
    <name type="scientific">Actinomadura vinacea</name>
    <dbReference type="NCBI Taxonomy" id="115336"/>
    <lineage>
        <taxon>Bacteria</taxon>
        <taxon>Bacillati</taxon>
        <taxon>Actinomycetota</taxon>
        <taxon>Actinomycetes</taxon>
        <taxon>Streptosporangiales</taxon>
        <taxon>Thermomonosporaceae</taxon>
        <taxon>Actinomadura</taxon>
    </lineage>
</organism>